<keyword evidence="3" id="KW-0460">Magnesium</keyword>
<dbReference type="OMA" id="AWLFCPA"/>
<evidence type="ECO:0000313" key="4">
    <source>
        <dbReference type="EMBL" id="QBZ55583.1"/>
    </source>
</evidence>
<evidence type="ECO:0000313" key="5">
    <source>
        <dbReference type="Proteomes" id="UP000294847"/>
    </source>
</evidence>
<dbReference type="SUPFAM" id="SSF51621">
    <property type="entry name" value="Phosphoenolpyruvate/pyruvate domain"/>
    <property type="match status" value="1"/>
</dbReference>
<dbReference type="InterPro" id="IPR005000">
    <property type="entry name" value="Aldolase/citrate-lyase_domain"/>
</dbReference>
<reference evidence="4 5" key="1">
    <citation type="journal article" date="2019" name="Mol. Biol. Evol.">
        <title>Blast fungal genomes show frequent chromosomal changes, gene gains and losses, and effector gene turnover.</title>
        <authorList>
            <person name="Gomez Luciano L.B."/>
            <person name="Jason Tsai I."/>
            <person name="Chuma I."/>
            <person name="Tosa Y."/>
            <person name="Chen Y.H."/>
            <person name="Li J.Y."/>
            <person name="Li M.Y."/>
            <person name="Jade Lu M.Y."/>
            <person name="Nakayashiki H."/>
            <person name="Li W.H."/>
        </authorList>
    </citation>
    <scope>NUCLEOTIDE SEQUENCE [LARGE SCALE GENOMIC DNA]</scope>
    <source>
        <strain evidence="4">MZ5-1-6</strain>
    </source>
</reference>
<evidence type="ECO:0000256" key="1">
    <source>
        <dbReference type="ARBA" id="ARBA00001946"/>
    </source>
</evidence>
<proteinExistence type="predicted"/>
<dbReference type="Proteomes" id="UP000294847">
    <property type="component" value="Chromosome 2"/>
</dbReference>
<dbReference type="PIRSF" id="PIRSF015582">
    <property type="entry name" value="Cit_lyase_B"/>
    <property type="match status" value="1"/>
</dbReference>
<organism evidence="4 5">
    <name type="scientific">Pyricularia oryzae</name>
    <name type="common">Rice blast fungus</name>
    <name type="synonym">Magnaporthe oryzae</name>
    <dbReference type="NCBI Taxonomy" id="318829"/>
    <lineage>
        <taxon>Eukaryota</taxon>
        <taxon>Fungi</taxon>
        <taxon>Dikarya</taxon>
        <taxon>Ascomycota</taxon>
        <taxon>Pezizomycotina</taxon>
        <taxon>Sordariomycetes</taxon>
        <taxon>Sordariomycetidae</taxon>
        <taxon>Magnaporthales</taxon>
        <taxon>Pyriculariaceae</taxon>
        <taxon>Pyricularia</taxon>
    </lineage>
</organism>
<dbReference type="EMBL" id="CP034205">
    <property type="protein sequence ID" value="QBZ55583.1"/>
    <property type="molecule type" value="Genomic_DNA"/>
</dbReference>
<dbReference type="PANTHER" id="PTHR32308:SF0">
    <property type="entry name" value="HPCH_HPAI ALDOLASE_CITRATE LYASE DOMAIN-CONTAINING PROTEIN"/>
    <property type="match status" value="1"/>
</dbReference>
<dbReference type="InterPro" id="IPR040442">
    <property type="entry name" value="Pyrv_kinase-like_dom_sf"/>
</dbReference>
<sequence>MASTSLLRRALFYVPASSPKHIAKSFTLKSDNVTYDLEDSVSVASKDAALESLLRHLKSLEGRPQFIREVAARVNPVQTAQGSRELTALAALPQVDAILLPKVDSSRDVLEAAQLVDTADVERRDAFATLRQKQTGHGSDSNASGNYRRISLIALVESARAVEDLREICTALHGRKSDSGEPLAQLSGIVFGAEDFARDLSITRTPSLAEFQYARSKMVTAARAYDVPSIIDLVCTAYKEPARLEEECRNGRGMGFSGKQVIHPGQLETVNVLFGVSDAEAEWAVRIVVANAKAEAQGRGAWAMDNQMIDAPVIGRAQGLVERARLCGIDVDALMEMWKDQQPE</sequence>
<evidence type="ECO:0000256" key="2">
    <source>
        <dbReference type="ARBA" id="ARBA00022723"/>
    </source>
</evidence>
<gene>
    <name evidence="4" type="ORF">PoMZ_00483</name>
</gene>
<dbReference type="InterPro" id="IPR011206">
    <property type="entry name" value="Citrate_lyase_beta/mcl1/mcl2"/>
</dbReference>
<dbReference type="Gene3D" id="3.20.20.60">
    <property type="entry name" value="Phosphoenolpyruvate-binding domains"/>
    <property type="match status" value="1"/>
</dbReference>
<dbReference type="PANTHER" id="PTHR32308">
    <property type="entry name" value="LYASE BETA SUBUNIT, PUTATIVE (AFU_ORTHOLOGUE AFUA_4G13030)-RELATED"/>
    <property type="match status" value="1"/>
</dbReference>
<comment type="cofactor">
    <cofactor evidence="1">
        <name>Mg(2+)</name>
        <dbReference type="ChEBI" id="CHEBI:18420"/>
    </cofactor>
</comment>
<dbReference type="GO" id="GO:0003824">
    <property type="term" value="F:catalytic activity"/>
    <property type="evidence" value="ECO:0007669"/>
    <property type="project" value="InterPro"/>
</dbReference>
<dbReference type="SMR" id="A0A4P7N0A2"/>
<name>A0A4P7N0A2_PYROR</name>
<protein>
    <submittedName>
        <fullName evidence="4">Uncharacterized protein</fullName>
    </submittedName>
</protein>
<accession>A0A4P7N0A2</accession>
<dbReference type="GO" id="GO:0000287">
    <property type="term" value="F:magnesium ion binding"/>
    <property type="evidence" value="ECO:0007669"/>
    <property type="project" value="TreeGrafter"/>
</dbReference>
<dbReference type="InterPro" id="IPR015813">
    <property type="entry name" value="Pyrv/PenolPyrv_kinase-like_dom"/>
</dbReference>
<dbReference type="Pfam" id="PF03328">
    <property type="entry name" value="HpcH_HpaI"/>
    <property type="match status" value="1"/>
</dbReference>
<evidence type="ECO:0000256" key="3">
    <source>
        <dbReference type="ARBA" id="ARBA00022842"/>
    </source>
</evidence>
<dbReference type="GO" id="GO:0006107">
    <property type="term" value="P:oxaloacetate metabolic process"/>
    <property type="evidence" value="ECO:0007669"/>
    <property type="project" value="TreeGrafter"/>
</dbReference>
<keyword evidence="2" id="KW-0479">Metal-binding</keyword>
<dbReference type="AlphaFoldDB" id="A0A4P7N0A2"/>